<keyword evidence="4" id="KW-1185">Reference proteome</keyword>
<gene>
    <name evidence="3" type="ORF">QP027_10970</name>
</gene>
<dbReference type="SUPFAM" id="SSF52402">
    <property type="entry name" value="Adenine nucleotide alpha hydrolases-like"/>
    <property type="match status" value="2"/>
</dbReference>
<dbReference type="Proteomes" id="UP001225598">
    <property type="component" value="Chromosome"/>
</dbReference>
<evidence type="ECO:0000256" key="1">
    <source>
        <dbReference type="ARBA" id="ARBA00008791"/>
    </source>
</evidence>
<evidence type="ECO:0000313" key="4">
    <source>
        <dbReference type="Proteomes" id="UP001225598"/>
    </source>
</evidence>
<accession>A0ABY8VH54</accession>
<feature type="domain" description="UspA" evidence="2">
    <location>
        <begin position="32"/>
        <end position="164"/>
    </location>
</feature>
<proteinExistence type="inferred from homology"/>
<dbReference type="RefSeq" id="WP_284824795.1">
    <property type="nucleotide sequence ID" value="NZ_CP126969.1"/>
</dbReference>
<dbReference type="InterPro" id="IPR006016">
    <property type="entry name" value="UspA"/>
</dbReference>
<sequence length="329" mass="35735">MTLDPSALPQEQNERFALPFRVPLRVLVAWNPLDTNSGDNEALEFAAWLGRSLPISVRVVSTLLRPWPASIGVLGKKYKKWHKKESQACASAVENALKQVELPRKYWAKEFSTLADGQNEATMLSDEAERFDADIILVGSNAAASKGRFLAGSAADALMHSSPTTLGLAPRKVKLSKKGINRVNFAFVDERCNESSPGLMFASELATYLEVPLRIIAFSPTGIGEVTLSKGGDIATELIDDWHEQALGMLDLARDRVIAAHESLEVITEVGAGKGWANAVDALKWKKGDLICMSSQPLGTLERVFVGSSANEFLRHVPVPVMISPATTP</sequence>
<reference evidence="3 4" key="1">
    <citation type="submission" date="2023-05" db="EMBL/GenBank/DDBJ databases">
        <title>Corynebacterium suedekumii sp. nov. and Corynebacterium breve sp. nov. isolated from raw cow's milk.</title>
        <authorList>
            <person name="Baer M.K."/>
            <person name="Mehl L."/>
            <person name="Hellmuth R."/>
            <person name="Marke G."/>
            <person name="Lipski A."/>
        </authorList>
    </citation>
    <scope>NUCLEOTIDE SEQUENCE [LARGE SCALE GENOMIC DNA]</scope>
    <source>
        <strain evidence="3 4">R4</strain>
    </source>
</reference>
<dbReference type="Gene3D" id="3.40.50.12370">
    <property type="match status" value="1"/>
</dbReference>
<dbReference type="CDD" id="cd00293">
    <property type="entry name" value="USP-like"/>
    <property type="match status" value="1"/>
</dbReference>
<evidence type="ECO:0000313" key="3">
    <source>
        <dbReference type="EMBL" id="WIM67593.1"/>
    </source>
</evidence>
<protein>
    <submittedName>
        <fullName evidence="3">Universal stress protein</fullName>
    </submittedName>
</protein>
<evidence type="ECO:0000259" key="2">
    <source>
        <dbReference type="Pfam" id="PF00582"/>
    </source>
</evidence>
<name>A0ABY8VH54_9CORY</name>
<comment type="similarity">
    <text evidence="1">Belongs to the universal stress protein A family.</text>
</comment>
<dbReference type="PANTHER" id="PTHR46268:SF6">
    <property type="entry name" value="UNIVERSAL STRESS PROTEIN UP12"/>
    <property type="match status" value="1"/>
</dbReference>
<dbReference type="EMBL" id="CP126969">
    <property type="protein sequence ID" value="WIM67593.1"/>
    <property type="molecule type" value="Genomic_DNA"/>
</dbReference>
<organism evidence="3 4">
    <name type="scientific">Corynebacterium breve</name>
    <dbReference type="NCBI Taxonomy" id="3049799"/>
    <lineage>
        <taxon>Bacteria</taxon>
        <taxon>Bacillati</taxon>
        <taxon>Actinomycetota</taxon>
        <taxon>Actinomycetes</taxon>
        <taxon>Mycobacteriales</taxon>
        <taxon>Corynebacteriaceae</taxon>
        <taxon>Corynebacterium</taxon>
    </lineage>
</organism>
<feature type="domain" description="UspA" evidence="2">
    <location>
        <begin position="242"/>
        <end position="323"/>
    </location>
</feature>
<dbReference type="Pfam" id="PF00582">
    <property type="entry name" value="Usp"/>
    <property type="match status" value="2"/>
</dbReference>
<dbReference type="PANTHER" id="PTHR46268">
    <property type="entry name" value="STRESS RESPONSE PROTEIN NHAX"/>
    <property type="match status" value="1"/>
</dbReference>